<feature type="chain" id="PRO_5041415764" description="Peptidase M13 N-terminal domain-containing protein" evidence="2">
    <location>
        <begin position="19"/>
        <end position="645"/>
    </location>
</feature>
<proteinExistence type="predicted"/>
<evidence type="ECO:0000313" key="4">
    <source>
        <dbReference type="Proteomes" id="UP001175271"/>
    </source>
</evidence>
<sequence length="645" mass="73697">MKILVFCLLTLLAVSVSGILKFPRPFDGMESGTEDPSQDRDSQAVDEKDIQSIDTKWDTEIDYGPCSTVHPCDDFDEFVCNTQEYDGLSPALADSFQPFNVALQEAFLSDNDPIAELLMPLLLVEREKNETLKEIGKQRAFEAMKNERDDLIMYHYPDYMVVKFVNRTTITGRYASMHPLIQGFVDGFFVNATQFGQSELEYITVSMLKGQTVESHFNITSDSSIEKQREVGRELGLRTPAYHREQKVPLVYYEGKNITINLDLTYTQYWVSFNDSHPLSQGAVEAFIEHHTELNTTLQDIDSIVNILDTKEVKKLEDSVAAELKPLKLSLLDDIINHDKALAKSVNPFIKYMKILTAKYALEKNLIPKEVKNRLRQVFDDVKSVVISTNEETNWYQFEDRKRRAIDKFSDMQLVPELPEKLKGFPNGVVRSIRDDFAARMAKSPVTENCDNSCTIKHYMDLLQKSYYHYVDWFIELLPYVHFNIHDCSVVTFDVYRDTLVPSPLISADLPEAFLYASYGPSFATFLLDSLAKIASEKEETDGLRYFTFNTPDSEEACKRGKPMASKDLMRVQSINVAWMALLDRTQKTSGDRGHAEADIKMFLYGLHAGRCFGKPDTLKDSRYGTSSEFKKAFKCQPGQKMVDL</sequence>
<evidence type="ECO:0000313" key="3">
    <source>
        <dbReference type="EMBL" id="KAK0406547.1"/>
    </source>
</evidence>
<accession>A0AA39LR25</accession>
<evidence type="ECO:0000256" key="2">
    <source>
        <dbReference type="SAM" id="SignalP"/>
    </source>
</evidence>
<keyword evidence="2" id="KW-0732">Signal</keyword>
<feature type="compositionally biased region" description="Basic and acidic residues" evidence="1">
    <location>
        <begin position="37"/>
        <end position="48"/>
    </location>
</feature>
<feature type="signal peptide" evidence="2">
    <location>
        <begin position="1"/>
        <end position="18"/>
    </location>
</feature>
<dbReference type="EMBL" id="JAUCMV010000004">
    <property type="protein sequence ID" value="KAK0406547.1"/>
    <property type="molecule type" value="Genomic_DNA"/>
</dbReference>
<protein>
    <recommendedName>
        <fullName evidence="5">Peptidase M13 N-terminal domain-containing protein</fullName>
    </recommendedName>
</protein>
<reference evidence="3" key="1">
    <citation type="submission" date="2023-06" db="EMBL/GenBank/DDBJ databases">
        <title>Genomic analysis of the entomopathogenic nematode Steinernema hermaphroditum.</title>
        <authorList>
            <person name="Schwarz E.M."/>
            <person name="Heppert J.K."/>
            <person name="Baniya A."/>
            <person name="Schwartz H.T."/>
            <person name="Tan C.-H."/>
            <person name="Antoshechkin I."/>
            <person name="Sternberg P.W."/>
            <person name="Goodrich-Blair H."/>
            <person name="Dillman A.R."/>
        </authorList>
    </citation>
    <scope>NUCLEOTIDE SEQUENCE</scope>
    <source>
        <strain evidence="3">PS9179</strain>
        <tissue evidence="3">Whole animal</tissue>
    </source>
</reference>
<dbReference type="AlphaFoldDB" id="A0AA39LR25"/>
<comment type="caution">
    <text evidence="3">The sequence shown here is derived from an EMBL/GenBank/DDBJ whole genome shotgun (WGS) entry which is preliminary data.</text>
</comment>
<evidence type="ECO:0008006" key="5">
    <source>
        <dbReference type="Google" id="ProtNLM"/>
    </source>
</evidence>
<dbReference type="Proteomes" id="UP001175271">
    <property type="component" value="Unassembled WGS sequence"/>
</dbReference>
<organism evidence="3 4">
    <name type="scientific">Steinernema hermaphroditum</name>
    <dbReference type="NCBI Taxonomy" id="289476"/>
    <lineage>
        <taxon>Eukaryota</taxon>
        <taxon>Metazoa</taxon>
        <taxon>Ecdysozoa</taxon>
        <taxon>Nematoda</taxon>
        <taxon>Chromadorea</taxon>
        <taxon>Rhabditida</taxon>
        <taxon>Tylenchina</taxon>
        <taxon>Panagrolaimomorpha</taxon>
        <taxon>Strongyloidoidea</taxon>
        <taxon>Steinernematidae</taxon>
        <taxon>Steinernema</taxon>
    </lineage>
</organism>
<name>A0AA39LR25_9BILA</name>
<feature type="region of interest" description="Disordered" evidence="1">
    <location>
        <begin position="29"/>
        <end position="48"/>
    </location>
</feature>
<keyword evidence="4" id="KW-1185">Reference proteome</keyword>
<gene>
    <name evidence="3" type="ORF">QR680_018638</name>
</gene>
<evidence type="ECO:0000256" key="1">
    <source>
        <dbReference type="SAM" id="MobiDB-lite"/>
    </source>
</evidence>